<dbReference type="Gene3D" id="1.10.10.60">
    <property type="entry name" value="Homeodomain-like"/>
    <property type="match status" value="2"/>
</dbReference>
<dbReference type="InterPro" id="IPR018062">
    <property type="entry name" value="HTH_AraC-typ_CS"/>
</dbReference>
<dbReference type="SUPFAM" id="SSF46689">
    <property type="entry name" value="Homeodomain-like"/>
    <property type="match status" value="2"/>
</dbReference>
<dbReference type="EMBL" id="JACRTK010000003">
    <property type="protein sequence ID" value="MBC8591045.1"/>
    <property type="molecule type" value="Genomic_DNA"/>
</dbReference>
<keyword evidence="2" id="KW-0238">DNA-binding</keyword>
<dbReference type="Proteomes" id="UP000601522">
    <property type="component" value="Unassembled WGS sequence"/>
</dbReference>
<dbReference type="PROSITE" id="PS00041">
    <property type="entry name" value="HTH_ARAC_FAMILY_1"/>
    <property type="match status" value="1"/>
</dbReference>
<keyword evidence="6" id="KW-1185">Reference proteome</keyword>
<gene>
    <name evidence="5" type="ORF">H8689_07945</name>
</gene>
<reference evidence="5 6" key="1">
    <citation type="submission" date="2020-08" db="EMBL/GenBank/DDBJ databases">
        <title>Genome public.</title>
        <authorList>
            <person name="Liu C."/>
            <person name="Sun Q."/>
        </authorList>
    </citation>
    <scope>NUCLEOTIDE SEQUENCE [LARGE SCALE GENOMIC DNA]</scope>
    <source>
        <strain evidence="5 6">NSJ-26</strain>
    </source>
</reference>
<keyword evidence="3" id="KW-0804">Transcription</keyword>
<feature type="domain" description="HTH araC/xylS-type" evidence="4">
    <location>
        <begin position="148"/>
        <end position="246"/>
    </location>
</feature>
<dbReference type="PANTHER" id="PTHR43280:SF28">
    <property type="entry name" value="HTH-TYPE TRANSCRIPTIONAL ACTIVATOR RHAS"/>
    <property type="match status" value="1"/>
</dbReference>
<dbReference type="PANTHER" id="PTHR43280">
    <property type="entry name" value="ARAC-FAMILY TRANSCRIPTIONAL REGULATOR"/>
    <property type="match status" value="1"/>
</dbReference>
<evidence type="ECO:0000259" key="4">
    <source>
        <dbReference type="PROSITE" id="PS01124"/>
    </source>
</evidence>
<dbReference type="PROSITE" id="PS01124">
    <property type="entry name" value="HTH_ARAC_FAMILY_2"/>
    <property type="match status" value="1"/>
</dbReference>
<dbReference type="InterPro" id="IPR018060">
    <property type="entry name" value="HTH_AraC"/>
</dbReference>
<dbReference type="Pfam" id="PF12833">
    <property type="entry name" value="HTH_18"/>
    <property type="match status" value="1"/>
</dbReference>
<keyword evidence="1" id="KW-0805">Transcription regulation</keyword>
<dbReference type="AlphaFoldDB" id="A0A926IN24"/>
<protein>
    <submittedName>
        <fullName evidence="5">Helix-turn-helix transcriptional regulator</fullName>
    </submittedName>
</protein>
<dbReference type="InterPro" id="IPR009057">
    <property type="entry name" value="Homeodomain-like_sf"/>
</dbReference>
<dbReference type="RefSeq" id="WP_249323887.1">
    <property type="nucleotide sequence ID" value="NZ_JACRTK010000003.1"/>
</dbReference>
<organism evidence="5 6">
    <name type="scientific">Wansuia hejianensis</name>
    <dbReference type="NCBI Taxonomy" id="2763667"/>
    <lineage>
        <taxon>Bacteria</taxon>
        <taxon>Bacillati</taxon>
        <taxon>Bacillota</taxon>
        <taxon>Clostridia</taxon>
        <taxon>Lachnospirales</taxon>
        <taxon>Lachnospiraceae</taxon>
        <taxon>Wansuia</taxon>
    </lineage>
</organism>
<evidence type="ECO:0000256" key="3">
    <source>
        <dbReference type="ARBA" id="ARBA00023163"/>
    </source>
</evidence>
<evidence type="ECO:0000313" key="5">
    <source>
        <dbReference type="EMBL" id="MBC8591045.1"/>
    </source>
</evidence>
<evidence type="ECO:0000256" key="1">
    <source>
        <dbReference type="ARBA" id="ARBA00023015"/>
    </source>
</evidence>
<evidence type="ECO:0000313" key="6">
    <source>
        <dbReference type="Proteomes" id="UP000601522"/>
    </source>
</evidence>
<name>A0A926IN24_9FIRM</name>
<dbReference type="GO" id="GO:0043565">
    <property type="term" value="F:sequence-specific DNA binding"/>
    <property type="evidence" value="ECO:0007669"/>
    <property type="project" value="InterPro"/>
</dbReference>
<comment type="caution">
    <text evidence="5">The sequence shown here is derived from an EMBL/GenBank/DDBJ whole genome shotgun (WGS) entry which is preliminary data.</text>
</comment>
<proteinExistence type="predicted"/>
<sequence>MLFNNHAREVAEAFFTITNIPIKSFRLDGNQISSIGYNRKLEGIFEDYNIFEKAMLEVKREEKKTLYMVFGPEEIYYLACSICPKNIHRGIFIIGPCSNYKNNDLRVPYKPLSTKSYLVSLIRIIWKECPNKHLQVLEENKIYSLHIKKAIDYIDARYADNITLSNVSSYLNINKSYFCSLFKKETGKTFTEFLNEKRIEKSKELLAQEGLSILDIALMVGFNNQNYYNIIFKKIANKTPLEFRQSVGF</sequence>
<dbReference type="SMART" id="SM00342">
    <property type="entry name" value="HTH_ARAC"/>
    <property type="match status" value="1"/>
</dbReference>
<evidence type="ECO:0000256" key="2">
    <source>
        <dbReference type="ARBA" id="ARBA00023125"/>
    </source>
</evidence>
<accession>A0A926IN24</accession>
<dbReference type="GO" id="GO:0003700">
    <property type="term" value="F:DNA-binding transcription factor activity"/>
    <property type="evidence" value="ECO:0007669"/>
    <property type="project" value="InterPro"/>
</dbReference>